<dbReference type="PANTHER" id="PTHR43585">
    <property type="entry name" value="FUMIPYRROLE BIOSYNTHESIS PROTEIN C"/>
    <property type="match status" value="1"/>
</dbReference>
<reference evidence="6 7" key="1">
    <citation type="submission" date="2019-07" db="EMBL/GenBank/DDBJ databases">
        <title>Allobacillus sp. nov. SKP isolated from shrimp paste of Euphausiacea.</title>
        <authorList>
            <person name="Kanchanasin P."/>
            <person name="Tanasupawat S."/>
            <person name="Shi W."/>
            <person name="Wu L."/>
            <person name="Ma J."/>
        </authorList>
    </citation>
    <scope>NUCLEOTIDE SEQUENCE [LARGE SCALE GENOMIC DNA]</scope>
    <source>
        <strain evidence="6 7">SKP4-8</strain>
    </source>
</reference>
<evidence type="ECO:0000313" key="6">
    <source>
        <dbReference type="EMBL" id="TSJ65639.1"/>
    </source>
</evidence>
<dbReference type="Gene3D" id="3.30.1490.20">
    <property type="entry name" value="ATP-grasp fold, A domain"/>
    <property type="match status" value="1"/>
</dbReference>
<gene>
    <name evidence="6" type="ORF">FPQ13_06190</name>
</gene>
<dbReference type="SUPFAM" id="SSF56059">
    <property type="entry name" value="Glutathione synthetase ATP-binding domain-like"/>
    <property type="match status" value="1"/>
</dbReference>
<sequence>MKILLSSVGRRSYLVKYFKEILGEEGEVHVSNSSAYTPAFPAADKNVITPLIYDEGYIPFMLDYCSTNKIDAIIPLFDIDLGALSVDKDKFEQIGTKVIVSDTEVIDICNDKLETSRFLKSYGFNVARTFNSLESAQISLKRKEISYPLIIKPRWGMGSIGIYQADNDEELKVFYKKVLSEIKSTYLKYESQKNIENSILIQERLNGQEYGLDIINDLSANYFNTVVKKKFAMRSGETDCSMTVNNPILKELGEQISLLLKHIGNLDVDVFLDGDTPYILEINARFGGGYPFSHAAGVNLPLAIIKWLENQEVDKSTLTEKENVLSHKDLVITQLPTM</sequence>
<keyword evidence="1" id="KW-0436">Ligase</keyword>
<evidence type="ECO:0000313" key="7">
    <source>
        <dbReference type="Proteomes" id="UP000316425"/>
    </source>
</evidence>
<dbReference type="InterPro" id="IPR052032">
    <property type="entry name" value="ATP-dep_AA_Ligase"/>
</dbReference>
<dbReference type="NCBIfam" id="NF009404">
    <property type="entry name" value="PRK12767.1-3"/>
    <property type="match status" value="1"/>
</dbReference>
<dbReference type="InterPro" id="IPR003806">
    <property type="entry name" value="ATP-grasp_PylC-type"/>
</dbReference>
<accession>A0A556PMR1</accession>
<dbReference type="OrthoDB" id="9803907at2"/>
<dbReference type="Pfam" id="PF02655">
    <property type="entry name" value="ATP-grasp_3"/>
    <property type="match status" value="1"/>
</dbReference>
<keyword evidence="2 4" id="KW-0547">Nucleotide-binding</keyword>
<comment type="caution">
    <text evidence="6">The sequence shown here is derived from an EMBL/GenBank/DDBJ whole genome shotgun (WGS) entry which is preliminary data.</text>
</comment>
<keyword evidence="7" id="KW-1185">Reference proteome</keyword>
<evidence type="ECO:0000256" key="3">
    <source>
        <dbReference type="ARBA" id="ARBA00022840"/>
    </source>
</evidence>
<dbReference type="PANTHER" id="PTHR43585:SF2">
    <property type="entry name" value="ATP-GRASP ENZYME FSQD"/>
    <property type="match status" value="1"/>
</dbReference>
<dbReference type="GO" id="GO:0005524">
    <property type="term" value="F:ATP binding"/>
    <property type="evidence" value="ECO:0007669"/>
    <property type="project" value="UniProtKB-UniRule"/>
</dbReference>
<dbReference type="InterPro" id="IPR048764">
    <property type="entry name" value="PylC_N"/>
</dbReference>
<feature type="domain" description="ATP-grasp" evidence="5">
    <location>
        <begin position="116"/>
        <end position="309"/>
    </location>
</feature>
<evidence type="ECO:0000259" key="5">
    <source>
        <dbReference type="PROSITE" id="PS50975"/>
    </source>
</evidence>
<keyword evidence="3 4" id="KW-0067">ATP-binding</keyword>
<dbReference type="GO" id="GO:0046872">
    <property type="term" value="F:metal ion binding"/>
    <property type="evidence" value="ECO:0007669"/>
    <property type="project" value="InterPro"/>
</dbReference>
<dbReference type="AlphaFoldDB" id="A0A556PMR1"/>
<proteinExistence type="predicted"/>
<dbReference type="Pfam" id="PF21360">
    <property type="entry name" value="PylC-like_N"/>
    <property type="match status" value="1"/>
</dbReference>
<dbReference type="Proteomes" id="UP000316425">
    <property type="component" value="Unassembled WGS sequence"/>
</dbReference>
<dbReference type="Gene3D" id="3.40.50.20">
    <property type="match status" value="1"/>
</dbReference>
<dbReference type="EMBL" id="VMHE01000008">
    <property type="protein sequence ID" value="TSJ65639.1"/>
    <property type="molecule type" value="Genomic_DNA"/>
</dbReference>
<dbReference type="GO" id="GO:0016874">
    <property type="term" value="F:ligase activity"/>
    <property type="evidence" value="ECO:0007669"/>
    <property type="project" value="UniProtKB-KW"/>
</dbReference>
<organism evidence="6 7">
    <name type="scientific">Allobacillus salarius</name>
    <dbReference type="NCBI Taxonomy" id="1955272"/>
    <lineage>
        <taxon>Bacteria</taxon>
        <taxon>Bacillati</taxon>
        <taxon>Bacillota</taxon>
        <taxon>Bacilli</taxon>
        <taxon>Bacillales</taxon>
        <taxon>Bacillaceae</taxon>
        <taxon>Allobacillus</taxon>
    </lineage>
</organism>
<protein>
    <submittedName>
        <fullName evidence="6">ATP-grasp domain-containing protein</fullName>
    </submittedName>
</protein>
<evidence type="ECO:0000256" key="2">
    <source>
        <dbReference type="ARBA" id="ARBA00022741"/>
    </source>
</evidence>
<name>A0A556PMR1_9BACI</name>
<dbReference type="PROSITE" id="PS50975">
    <property type="entry name" value="ATP_GRASP"/>
    <property type="match status" value="1"/>
</dbReference>
<dbReference type="RefSeq" id="WP_144088464.1">
    <property type="nucleotide sequence ID" value="NZ_VMHE01000008.1"/>
</dbReference>
<dbReference type="InterPro" id="IPR013815">
    <property type="entry name" value="ATP_grasp_subdomain_1"/>
</dbReference>
<dbReference type="InterPro" id="IPR011761">
    <property type="entry name" value="ATP-grasp"/>
</dbReference>
<evidence type="ECO:0000256" key="4">
    <source>
        <dbReference type="PROSITE-ProRule" id="PRU00409"/>
    </source>
</evidence>
<dbReference type="Gene3D" id="3.30.470.20">
    <property type="entry name" value="ATP-grasp fold, B domain"/>
    <property type="match status" value="1"/>
</dbReference>
<evidence type="ECO:0000256" key="1">
    <source>
        <dbReference type="ARBA" id="ARBA00022598"/>
    </source>
</evidence>